<accession>A0A2K3NDG0</accession>
<evidence type="ECO:0000313" key="4">
    <source>
        <dbReference type="Proteomes" id="UP000236291"/>
    </source>
</evidence>
<reference evidence="1 4" key="2">
    <citation type="journal article" date="2017" name="Front. Plant Sci.">
        <title>Gene Classification and Mining of Molecular Markers Useful in Red Clover (Trifolium pratense) Breeding.</title>
        <authorList>
            <person name="Istvanek J."/>
            <person name="Dluhosova J."/>
            <person name="Dluhos P."/>
            <person name="Patkova L."/>
            <person name="Nedelnik J."/>
            <person name="Repkova J."/>
        </authorList>
    </citation>
    <scope>NUCLEOTIDE SEQUENCE [LARGE SCALE GENOMIC DNA]</scope>
    <source>
        <strain evidence="4">cv. Tatra</strain>
        <tissue evidence="1">Young leaves</tissue>
    </source>
</reference>
<dbReference type="EMBL" id="ASHM01019675">
    <property type="protein sequence ID" value="PNY01082.1"/>
    <property type="molecule type" value="Genomic_DNA"/>
</dbReference>
<name>A0A2K3NDG0_TRIPR</name>
<gene>
    <name evidence="3" type="ORF">L195_g008610</name>
    <name evidence="1" type="ORF">L195_g024370</name>
    <name evidence="2" type="ORF">L195_g025200</name>
</gene>
<reference evidence="1 4" key="1">
    <citation type="journal article" date="2014" name="Am. J. Bot.">
        <title>Genome assembly and annotation for red clover (Trifolium pratense; Fabaceae).</title>
        <authorList>
            <person name="Istvanek J."/>
            <person name="Jaros M."/>
            <person name="Krenek A."/>
            <person name="Repkova J."/>
        </authorList>
    </citation>
    <scope>NUCLEOTIDE SEQUENCE [LARGE SCALE GENOMIC DNA]</scope>
    <source>
        <strain evidence="4">cv. Tatra</strain>
        <tissue evidence="1">Young leaves</tissue>
    </source>
</reference>
<evidence type="ECO:0000313" key="2">
    <source>
        <dbReference type="EMBL" id="PNY01897.1"/>
    </source>
</evidence>
<comment type="caution">
    <text evidence="1">The sequence shown here is derived from an EMBL/GenBank/DDBJ whole genome shotgun (WGS) entry which is preliminary data.</text>
</comment>
<keyword evidence="1" id="KW-0675">Receptor</keyword>
<dbReference type="EMBL" id="ASHM01004951">
    <property type="protein sequence ID" value="PNY11990.1"/>
    <property type="molecule type" value="Genomic_DNA"/>
</dbReference>
<evidence type="ECO:0000313" key="3">
    <source>
        <dbReference type="EMBL" id="PNY11990.1"/>
    </source>
</evidence>
<dbReference type="EMBL" id="ASHM01020667">
    <property type="protein sequence ID" value="PNY01897.1"/>
    <property type="molecule type" value="Genomic_DNA"/>
</dbReference>
<protein>
    <submittedName>
        <fullName evidence="1">Glutamate-gated kainate-type ion channel receptor subunit GluR14</fullName>
    </submittedName>
    <submittedName>
        <fullName evidence="2">Glutamate-gated kainate-type ion channel receptor subunit GluR15</fullName>
    </submittedName>
    <submittedName>
        <fullName evidence="3">Glutamate-gated kainate-type ion channel receptor subunit GluR7</fullName>
    </submittedName>
</protein>
<proteinExistence type="predicted"/>
<evidence type="ECO:0000313" key="1">
    <source>
        <dbReference type="EMBL" id="PNY01082.1"/>
    </source>
</evidence>
<organism evidence="1 4">
    <name type="scientific">Trifolium pratense</name>
    <name type="common">Red clover</name>
    <dbReference type="NCBI Taxonomy" id="57577"/>
    <lineage>
        <taxon>Eukaryota</taxon>
        <taxon>Viridiplantae</taxon>
        <taxon>Streptophyta</taxon>
        <taxon>Embryophyta</taxon>
        <taxon>Tracheophyta</taxon>
        <taxon>Spermatophyta</taxon>
        <taxon>Magnoliopsida</taxon>
        <taxon>eudicotyledons</taxon>
        <taxon>Gunneridae</taxon>
        <taxon>Pentapetalae</taxon>
        <taxon>rosids</taxon>
        <taxon>fabids</taxon>
        <taxon>Fabales</taxon>
        <taxon>Fabaceae</taxon>
        <taxon>Papilionoideae</taxon>
        <taxon>50 kb inversion clade</taxon>
        <taxon>NPAAA clade</taxon>
        <taxon>Hologalegina</taxon>
        <taxon>IRL clade</taxon>
        <taxon>Trifolieae</taxon>
        <taxon>Trifolium</taxon>
    </lineage>
</organism>
<dbReference type="Proteomes" id="UP000236291">
    <property type="component" value="Unassembled WGS sequence"/>
</dbReference>
<sequence length="132" mass="14342">MKWNLKLLLAHDLEGEMGVAEKVVGMEGGNVGGARLYFTILFCRLSLQTSGNCSLILSEATQSGGLSDIDFSSVCSFGRRSYLTQTGSFECVYFAWRLLRDRLPTKVNLVFRGIISLEARSCVAGCGGMKSA</sequence>
<dbReference type="AlphaFoldDB" id="A0A2K3NDG0"/>